<feature type="compositionally biased region" description="Polar residues" evidence="1">
    <location>
        <begin position="16"/>
        <end position="36"/>
    </location>
</feature>
<feature type="compositionally biased region" description="Low complexity" evidence="1">
    <location>
        <begin position="39"/>
        <end position="61"/>
    </location>
</feature>
<feature type="compositionally biased region" description="Basic and acidic residues" evidence="1">
    <location>
        <begin position="122"/>
        <end position="140"/>
    </location>
</feature>
<dbReference type="EMBL" id="AP003627">
    <property type="protein sequence ID" value="BAD87847.1"/>
    <property type="molecule type" value="Genomic_DNA"/>
</dbReference>
<name>Q5JL10_ORYSJ</name>
<evidence type="ECO:0000313" key="2">
    <source>
        <dbReference type="EMBL" id="BAD87847.1"/>
    </source>
</evidence>
<protein>
    <submittedName>
        <fullName evidence="2">Uncharacterized protein</fullName>
    </submittedName>
</protein>
<sequence>MVGPTWAPPVNLASLLSSPPLFTSRTPPQRRSTSGADDSLSLGTSATATATENASHHSTSANSGVYLSATSNVTHRRHVVTVRHLRGLGLRTGRGSASGGGAQPEPQAAVGCPGAGGAALGAKDDRDEAAHEDDSPRHYS</sequence>
<feature type="compositionally biased region" description="Gly residues" evidence="1">
    <location>
        <begin position="90"/>
        <end position="102"/>
    </location>
</feature>
<accession>Q5JL10</accession>
<gene>
    <name evidence="2" type="primary">P0459B04.24</name>
</gene>
<feature type="region of interest" description="Disordered" evidence="1">
    <location>
        <begin position="84"/>
        <end position="140"/>
    </location>
</feature>
<feature type="region of interest" description="Disordered" evidence="1">
    <location>
        <begin position="16"/>
        <end position="63"/>
    </location>
</feature>
<dbReference type="AlphaFoldDB" id="Q5JL10"/>
<reference evidence="2" key="1">
    <citation type="journal article" date="2002" name="Nature">
        <title>The genome sequence and structure of rice chromosome 1.</title>
        <authorList>
            <person name="Sasaki T."/>
            <person name="Matsumoto T."/>
            <person name="Yamamoto K."/>
            <person name="Sakata K."/>
            <person name="Baba T."/>
            <person name="Katayose Y."/>
            <person name="Wu J."/>
            <person name="Niimura Y."/>
            <person name="Cheng Z."/>
            <person name="Nagamura Y."/>
            <person name="Antonio B.A."/>
            <person name="Kanamori H."/>
            <person name="Hosokawa S."/>
            <person name="Masukawa M."/>
            <person name="Arikawa K."/>
            <person name="Chiden Y."/>
            <person name="Hayashi M."/>
            <person name="Okamoto M."/>
            <person name="Ando T."/>
            <person name="Aoki H."/>
            <person name="Arita K."/>
            <person name="Hamada M."/>
            <person name="Harada C."/>
            <person name="Hijishita S."/>
            <person name="Honda M."/>
            <person name="Ichikawa Y."/>
            <person name="Idonuma A."/>
            <person name="Iijima M."/>
            <person name="Ikeda M."/>
            <person name="Ikeno M."/>
            <person name="Itoh S."/>
            <person name="Itoh T."/>
            <person name="Itoh Y."/>
            <person name="Itoh Y."/>
            <person name="Iwabuchi A."/>
            <person name="Kamiya K."/>
            <person name="Karasawa W."/>
            <person name="Katagiri S."/>
            <person name="Kikuta A."/>
            <person name="Kobayashi N."/>
            <person name="Kono I."/>
            <person name="Machita K."/>
            <person name="Maehara T."/>
            <person name="Mizuno H."/>
            <person name="Mizubayashi T."/>
            <person name="Mukai Y."/>
            <person name="Nagasaki H."/>
            <person name="Nakashima M."/>
            <person name="Nakama Y."/>
            <person name="Nakamichi Y."/>
            <person name="Nakamura M."/>
            <person name="Namiki N."/>
            <person name="Negishi M."/>
            <person name="Ohta I."/>
            <person name="Ono N."/>
            <person name="Saji S."/>
            <person name="Sakai K."/>
            <person name="Shibata M."/>
            <person name="Shimokawa T."/>
            <person name="Shomura A."/>
            <person name="Song J."/>
            <person name="Takazaki Y."/>
            <person name="Terasawa K."/>
            <person name="Tsuji K."/>
            <person name="Waki K."/>
            <person name="Yamagata H."/>
            <person name="Yamane H."/>
            <person name="Yoshiki S."/>
            <person name="Yoshihara R."/>
            <person name="Yukawa K."/>
            <person name="Zhong H."/>
            <person name="Iwama H."/>
            <person name="Endo T."/>
            <person name="Ito H."/>
            <person name="Hahn J.H."/>
            <person name="Kim H.I."/>
            <person name="Eun M.Y."/>
            <person name="Yano M."/>
            <person name="Jiang J."/>
            <person name="Gojobori T."/>
        </authorList>
    </citation>
    <scope>NUCLEOTIDE SEQUENCE [LARGE SCALE GENOMIC DNA]</scope>
</reference>
<organism evidence="2">
    <name type="scientific">Oryza sativa subsp. japonica</name>
    <name type="common">Rice</name>
    <dbReference type="NCBI Taxonomy" id="39947"/>
    <lineage>
        <taxon>Eukaryota</taxon>
        <taxon>Viridiplantae</taxon>
        <taxon>Streptophyta</taxon>
        <taxon>Embryophyta</taxon>
        <taxon>Tracheophyta</taxon>
        <taxon>Spermatophyta</taxon>
        <taxon>Magnoliopsida</taxon>
        <taxon>Liliopsida</taxon>
        <taxon>Poales</taxon>
        <taxon>Poaceae</taxon>
        <taxon>BOP clade</taxon>
        <taxon>Oryzoideae</taxon>
        <taxon>Oryzeae</taxon>
        <taxon>Oryzinae</taxon>
        <taxon>Oryza</taxon>
        <taxon>Oryza sativa</taxon>
    </lineage>
</organism>
<evidence type="ECO:0000256" key="1">
    <source>
        <dbReference type="SAM" id="MobiDB-lite"/>
    </source>
</evidence>
<proteinExistence type="predicted"/>
<dbReference type="Proteomes" id="UP000817658">
    <property type="component" value="Chromosome 1"/>
</dbReference>